<reference evidence="2 3" key="1">
    <citation type="journal article" date="2021" name="Sci. Rep.">
        <title>Genome sequencing of the multicellular alga Astrephomene provides insights into convergent evolution of germ-soma differentiation.</title>
        <authorList>
            <person name="Yamashita S."/>
            <person name="Yamamoto K."/>
            <person name="Matsuzaki R."/>
            <person name="Suzuki S."/>
            <person name="Yamaguchi H."/>
            <person name="Hirooka S."/>
            <person name="Minakuchi Y."/>
            <person name="Miyagishima S."/>
            <person name="Kawachi M."/>
            <person name="Toyoda A."/>
            <person name="Nozaki H."/>
        </authorList>
    </citation>
    <scope>NUCLEOTIDE SEQUENCE [LARGE SCALE GENOMIC DNA]</scope>
    <source>
        <strain evidence="2 3">NIES-4017</strain>
    </source>
</reference>
<dbReference type="EMBL" id="BMAR01000019">
    <property type="protein sequence ID" value="GFR47736.1"/>
    <property type="molecule type" value="Genomic_DNA"/>
</dbReference>
<sequence length="339" mass="35152">LGGPRAALSPSELTQLSWAVFRARERLYRPHQWAAELRLAARGALRRRPGARHLLPASPGLGGLHTHTAVAAGIADAAGAAAEGAAGVATDAVAAPPSTWGATAVVAGVAAAPSSVGEASAGGRGGPSGKPGEGDETSSDGDGTLENDPWVSCQGVDALLAAVATSADSSSSSGSSHSRNGAPSGGAGSDGNGSDGNGDSNVSEAECCRLATWLLYQPPEVLLRLRKCLRTGEEDFWTSIGPKNPHQYHQYQHHHHHRHHHQQQEQPDRQQQHTYRDTTASAPAPRLLLTTLHTACWPGPAWLDALAAAATSQLTSPAFRAQNLGIILWSLAGLGYRPP</sequence>
<feature type="region of interest" description="Disordered" evidence="1">
    <location>
        <begin position="168"/>
        <end position="202"/>
    </location>
</feature>
<feature type="compositionally biased region" description="Basic residues" evidence="1">
    <location>
        <begin position="251"/>
        <end position="261"/>
    </location>
</feature>
<feature type="non-terminal residue" evidence="2">
    <location>
        <position position="339"/>
    </location>
</feature>
<feature type="region of interest" description="Disordered" evidence="1">
    <location>
        <begin position="240"/>
        <end position="279"/>
    </location>
</feature>
<proteinExistence type="predicted"/>
<evidence type="ECO:0000256" key="1">
    <source>
        <dbReference type="SAM" id="MobiDB-lite"/>
    </source>
</evidence>
<feature type="compositionally biased region" description="Low complexity" evidence="1">
    <location>
        <begin position="168"/>
        <end position="182"/>
    </location>
</feature>
<accession>A0AAD3HP48</accession>
<feature type="non-terminal residue" evidence="2">
    <location>
        <position position="1"/>
    </location>
</feature>
<comment type="caution">
    <text evidence="2">The sequence shown here is derived from an EMBL/GenBank/DDBJ whole genome shotgun (WGS) entry which is preliminary data.</text>
</comment>
<feature type="region of interest" description="Disordered" evidence="1">
    <location>
        <begin position="115"/>
        <end position="150"/>
    </location>
</feature>
<feature type="compositionally biased region" description="Acidic residues" evidence="1">
    <location>
        <begin position="134"/>
        <end position="145"/>
    </location>
</feature>
<evidence type="ECO:0000313" key="3">
    <source>
        <dbReference type="Proteomes" id="UP001054857"/>
    </source>
</evidence>
<protein>
    <submittedName>
        <fullName evidence="2">Uncharacterized protein</fullName>
    </submittedName>
</protein>
<feature type="compositionally biased region" description="Gly residues" evidence="1">
    <location>
        <begin position="120"/>
        <end position="131"/>
    </location>
</feature>
<feature type="compositionally biased region" description="Gly residues" evidence="1">
    <location>
        <begin position="183"/>
        <end position="196"/>
    </location>
</feature>
<organism evidence="2 3">
    <name type="scientific">Astrephomene gubernaculifera</name>
    <dbReference type="NCBI Taxonomy" id="47775"/>
    <lineage>
        <taxon>Eukaryota</taxon>
        <taxon>Viridiplantae</taxon>
        <taxon>Chlorophyta</taxon>
        <taxon>core chlorophytes</taxon>
        <taxon>Chlorophyceae</taxon>
        <taxon>CS clade</taxon>
        <taxon>Chlamydomonadales</taxon>
        <taxon>Astrephomenaceae</taxon>
        <taxon>Astrephomene</taxon>
    </lineage>
</organism>
<gene>
    <name evidence="2" type="ORF">Agub_g9501</name>
</gene>
<keyword evidence="3" id="KW-1185">Reference proteome</keyword>
<evidence type="ECO:0000313" key="2">
    <source>
        <dbReference type="EMBL" id="GFR47736.1"/>
    </source>
</evidence>
<feature type="compositionally biased region" description="Basic and acidic residues" evidence="1">
    <location>
        <begin position="262"/>
        <end position="276"/>
    </location>
</feature>
<dbReference type="AlphaFoldDB" id="A0AAD3HP48"/>
<name>A0AAD3HP48_9CHLO</name>
<dbReference type="Proteomes" id="UP001054857">
    <property type="component" value="Unassembled WGS sequence"/>
</dbReference>